<feature type="chain" id="PRO_5021851257" evidence="1">
    <location>
        <begin position="18"/>
        <end position="399"/>
    </location>
</feature>
<protein>
    <submittedName>
        <fullName evidence="2">Uncharacterized protein</fullName>
    </submittedName>
</protein>
<dbReference type="RefSeq" id="WP_146889429.1">
    <property type="nucleotide sequence ID" value="NZ_BJXB01000030.1"/>
</dbReference>
<accession>A0A511N9S7</accession>
<keyword evidence="3" id="KW-1185">Reference proteome</keyword>
<dbReference type="PROSITE" id="PS51257">
    <property type="entry name" value="PROKAR_LIPOPROTEIN"/>
    <property type="match status" value="1"/>
</dbReference>
<evidence type="ECO:0000313" key="3">
    <source>
        <dbReference type="Proteomes" id="UP000321306"/>
    </source>
</evidence>
<dbReference type="SUPFAM" id="SSF52317">
    <property type="entry name" value="Class I glutamine amidotransferase-like"/>
    <property type="match status" value="1"/>
</dbReference>
<reference evidence="2 3" key="1">
    <citation type="submission" date="2019-07" db="EMBL/GenBank/DDBJ databases">
        <title>Whole genome shotgun sequence of Deinococcus cellulosilyticus NBRC 106333.</title>
        <authorList>
            <person name="Hosoyama A."/>
            <person name="Uohara A."/>
            <person name="Ohji S."/>
            <person name="Ichikawa N."/>
        </authorList>
    </citation>
    <scope>NUCLEOTIDE SEQUENCE [LARGE SCALE GENOMIC DNA]</scope>
    <source>
        <strain evidence="2 3">NBRC 106333</strain>
    </source>
</reference>
<evidence type="ECO:0000256" key="1">
    <source>
        <dbReference type="SAM" id="SignalP"/>
    </source>
</evidence>
<dbReference type="EMBL" id="BJXB01000030">
    <property type="protein sequence ID" value="GEM49248.1"/>
    <property type="molecule type" value="Genomic_DNA"/>
</dbReference>
<name>A0A511N9S7_DEIC1</name>
<proteinExistence type="predicted"/>
<evidence type="ECO:0000313" key="2">
    <source>
        <dbReference type="EMBL" id="GEM49248.1"/>
    </source>
</evidence>
<dbReference type="Proteomes" id="UP000321306">
    <property type="component" value="Unassembled WGS sequence"/>
</dbReference>
<keyword evidence="1" id="KW-0732">Signal</keyword>
<comment type="caution">
    <text evidence="2">The sequence shown here is derived from an EMBL/GenBank/DDBJ whole genome shotgun (WGS) entry which is preliminary data.</text>
</comment>
<organism evidence="2 3">
    <name type="scientific">Deinococcus cellulosilyticus (strain DSM 18568 / NBRC 106333 / KACC 11606 / 5516J-15)</name>
    <dbReference type="NCBI Taxonomy" id="1223518"/>
    <lineage>
        <taxon>Bacteria</taxon>
        <taxon>Thermotogati</taxon>
        <taxon>Deinococcota</taxon>
        <taxon>Deinococci</taxon>
        <taxon>Deinococcales</taxon>
        <taxon>Deinococcaceae</taxon>
        <taxon>Deinococcus</taxon>
    </lineage>
</organism>
<gene>
    <name evidence="2" type="ORF">DC3_48830</name>
</gene>
<feature type="signal peptide" evidence="1">
    <location>
        <begin position="1"/>
        <end position="17"/>
    </location>
</feature>
<dbReference type="InterPro" id="IPR029062">
    <property type="entry name" value="Class_I_gatase-like"/>
</dbReference>
<dbReference type="AlphaFoldDB" id="A0A511N9S7"/>
<sequence length="399" mass="42131">MKHSALALLSLTGLLLAACSTGGNTPPPGPTTVQVSGKLLAPDGSTPIANALVYIENSTVAAIQAQALACGTPPNATWAATCTGPDGAFTLKGTVNTAKFTMKFQKGSFVGIREITSSSGPINVGNVNLDNTQGAPKMAVVTGSYDQIEDVLAKLGFGTVENGQLKPGTEKFTLFDGNGSLPDSYREIEALFTDGNDAGTQADIFNYDIVFFNCGTRELLENAQMQILRDYVQGGGKIYASDLAYDYVEQAFPEFVNFYGSDSTPAAEKEGIASAQVGTSGITSETTVDDNLKAWLQGVSCTGGSCVQANGKVHIEGFLFGWAVINGPHPEKTSVVKTWVHGPVNWMGSPGGQPEDKPLSVTFPFGNGKVLYTSYHTEPAASETLLPQERILQYLVFEL</sequence>
<dbReference type="OrthoDB" id="1409998at2"/>